<organism evidence="1">
    <name type="scientific">Brassica napus</name>
    <name type="common">Rape</name>
    <dbReference type="NCBI Taxonomy" id="3708"/>
    <lineage>
        <taxon>Eukaryota</taxon>
        <taxon>Viridiplantae</taxon>
        <taxon>Streptophyta</taxon>
        <taxon>Embryophyta</taxon>
        <taxon>Tracheophyta</taxon>
        <taxon>Spermatophyta</taxon>
        <taxon>Magnoliopsida</taxon>
        <taxon>eudicotyledons</taxon>
        <taxon>Gunneridae</taxon>
        <taxon>Pentapetalae</taxon>
        <taxon>rosids</taxon>
        <taxon>malvids</taxon>
        <taxon>Brassicales</taxon>
        <taxon>Brassicaceae</taxon>
        <taxon>Brassiceae</taxon>
        <taxon>Brassica</taxon>
    </lineage>
</organism>
<proteinExistence type="predicted"/>
<gene>
    <name evidence="1" type="ORF">DARMORV10_C08P40720.1</name>
</gene>
<dbReference type="EMBL" id="HG994372">
    <property type="protein sequence ID" value="CAF2114259.1"/>
    <property type="molecule type" value="Genomic_DNA"/>
</dbReference>
<sequence length="129" mass="14306">MERRGREAPLLQLERDSVTRSTDAASPIGHRTAFAGAPFRHTIIDETPSLFTLSILFCFQVRKPKKRLDAVPMGFSVGDMGRPAINPAPRKSTPARPANLRVMIISAQTRPTPSPYKPRLAVQYISCHP</sequence>
<accession>A0A816UZ91</accession>
<name>A0A816UZ91_BRANA</name>
<evidence type="ECO:0000313" key="1">
    <source>
        <dbReference type="EMBL" id="CAF2114259.1"/>
    </source>
</evidence>
<dbReference type="Proteomes" id="UP001295469">
    <property type="component" value="Chromosome C08"/>
</dbReference>
<reference evidence="1" key="1">
    <citation type="submission" date="2021-01" db="EMBL/GenBank/DDBJ databases">
        <authorList>
            <consortium name="Genoscope - CEA"/>
            <person name="William W."/>
        </authorList>
    </citation>
    <scope>NUCLEOTIDE SEQUENCE</scope>
</reference>
<protein>
    <submittedName>
        <fullName evidence="1">(rape) hypothetical protein</fullName>
    </submittedName>
</protein>
<feature type="non-terminal residue" evidence="1">
    <location>
        <position position="129"/>
    </location>
</feature>
<dbReference type="AlphaFoldDB" id="A0A816UZ91"/>